<dbReference type="InterPro" id="IPR007498">
    <property type="entry name" value="PqiA-like"/>
</dbReference>
<sequence>MKISKPLVPLFIIIISLALLIPGVTQPILTLTGTLEKSQITETGIDLIIDSVVDKSLRRGKEKSEEGERKKVRTMIGTVLGMFGLKNITGEIEAYKETRSIVGTVKELFRSGNGFVAFLVMLFSIVIPVTKILLLLLSTYFQDLKISKKNFLNK</sequence>
<evidence type="ECO:0000313" key="3">
    <source>
        <dbReference type="Proteomes" id="UP000094056"/>
    </source>
</evidence>
<gene>
    <name evidence="2" type="ORF">SCARUB_01503</name>
</gene>
<organism evidence="2 3">
    <name type="scientific">Candidatus Scalindua rubra</name>
    <dbReference type="NCBI Taxonomy" id="1872076"/>
    <lineage>
        <taxon>Bacteria</taxon>
        <taxon>Pseudomonadati</taxon>
        <taxon>Planctomycetota</taxon>
        <taxon>Candidatus Brocadiia</taxon>
        <taxon>Candidatus Brocadiales</taxon>
        <taxon>Candidatus Scalinduaceae</taxon>
        <taxon>Candidatus Scalindua</taxon>
    </lineage>
</organism>
<protein>
    <submittedName>
        <fullName evidence="2">Paraquat-inducible protein A</fullName>
    </submittedName>
</protein>
<evidence type="ECO:0000313" key="2">
    <source>
        <dbReference type="EMBL" id="ODS33394.1"/>
    </source>
</evidence>
<dbReference type="AlphaFoldDB" id="A0A1E3XEM2"/>
<proteinExistence type="predicted"/>
<keyword evidence="1" id="KW-0472">Membrane</keyword>
<feature type="transmembrane region" description="Helical" evidence="1">
    <location>
        <begin position="115"/>
        <end position="141"/>
    </location>
</feature>
<keyword evidence="1" id="KW-0812">Transmembrane</keyword>
<reference evidence="2 3" key="1">
    <citation type="submission" date="2016-07" db="EMBL/GenBank/DDBJ databases">
        <title>Draft genome of Scalindua rubra, obtained from a brine-seawater interface in the Red Sea, sheds light on salt adaptation in anammox bacteria.</title>
        <authorList>
            <person name="Speth D.R."/>
            <person name="Lagkouvardos I."/>
            <person name="Wang Y."/>
            <person name="Qian P.-Y."/>
            <person name="Dutilh B.E."/>
            <person name="Jetten M.S."/>
        </authorList>
    </citation>
    <scope>NUCLEOTIDE SEQUENCE [LARGE SCALE GENOMIC DNA]</scope>
    <source>
        <strain evidence="2">BSI-1</strain>
    </source>
</reference>
<dbReference type="Pfam" id="PF04403">
    <property type="entry name" value="PqiA"/>
    <property type="match status" value="1"/>
</dbReference>
<name>A0A1E3XEM2_9BACT</name>
<keyword evidence="1" id="KW-1133">Transmembrane helix</keyword>
<dbReference type="PATRIC" id="fig|1872076.5.peg.1756"/>
<feature type="transmembrane region" description="Helical" evidence="1">
    <location>
        <begin position="7"/>
        <end position="29"/>
    </location>
</feature>
<dbReference type="EMBL" id="MAYW01000030">
    <property type="protein sequence ID" value="ODS33394.1"/>
    <property type="molecule type" value="Genomic_DNA"/>
</dbReference>
<comment type="caution">
    <text evidence="2">The sequence shown here is derived from an EMBL/GenBank/DDBJ whole genome shotgun (WGS) entry which is preliminary data.</text>
</comment>
<evidence type="ECO:0000256" key="1">
    <source>
        <dbReference type="SAM" id="Phobius"/>
    </source>
</evidence>
<accession>A0A1E3XEM2</accession>
<dbReference type="Proteomes" id="UP000094056">
    <property type="component" value="Unassembled WGS sequence"/>
</dbReference>